<gene>
    <name evidence="1" type="ORF">CCACVL1_06169</name>
</gene>
<dbReference type="Gramene" id="OMO94103">
    <property type="protein sequence ID" value="OMO94103"/>
    <property type="gene ID" value="CCACVL1_06169"/>
</dbReference>
<dbReference type="EMBL" id="AWWV01007950">
    <property type="protein sequence ID" value="OMO94103.1"/>
    <property type="molecule type" value="Genomic_DNA"/>
</dbReference>
<protein>
    <submittedName>
        <fullName evidence="1">Uncharacterized protein</fullName>
    </submittedName>
</protein>
<dbReference type="AlphaFoldDB" id="A0A1R3JGZ8"/>
<reference evidence="1 2" key="1">
    <citation type="submission" date="2013-09" db="EMBL/GenBank/DDBJ databases">
        <title>Corchorus capsularis genome sequencing.</title>
        <authorList>
            <person name="Alam M."/>
            <person name="Haque M.S."/>
            <person name="Islam M.S."/>
            <person name="Emdad E.M."/>
            <person name="Islam M.M."/>
            <person name="Ahmed B."/>
            <person name="Halim A."/>
            <person name="Hossen Q.M.M."/>
            <person name="Hossain M.Z."/>
            <person name="Ahmed R."/>
            <person name="Khan M.M."/>
            <person name="Islam R."/>
            <person name="Rashid M.M."/>
            <person name="Khan S.A."/>
            <person name="Rahman M.S."/>
            <person name="Alam M."/>
        </authorList>
    </citation>
    <scope>NUCLEOTIDE SEQUENCE [LARGE SCALE GENOMIC DNA]</scope>
    <source>
        <strain evidence="2">cv. CVL-1</strain>
        <tissue evidence="1">Whole seedling</tissue>
    </source>
</reference>
<accession>A0A1R3JGZ8</accession>
<evidence type="ECO:0000313" key="2">
    <source>
        <dbReference type="Proteomes" id="UP000188268"/>
    </source>
</evidence>
<dbReference type="Proteomes" id="UP000188268">
    <property type="component" value="Unassembled WGS sequence"/>
</dbReference>
<proteinExistence type="predicted"/>
<organism evidence="1 2">
    <name type="scientific">Corchorus capsularis</name>
    <name type="common">Jute</name>
    <dbReference type="NCBI Taxonomy" id="210143"/>
    <lineage>
        <taxon>Eukaryota</taxon>
        <taxon>Viridiplantae</taxon>
        <taxon>Streptophyta</taxon>
        <taxon>Embryophyta</taxon>
        <taxon>Tracheophyta</taxon>
        <taxon>Spermatophyta</taxon>
        <taxon>Magnoliopsida</taxon>
        <taxon>eudicotyledons</taxon>
        <taxon>Gunneridae</taxon>
        <taxon>Pentapetalae</taxon>
        <taxon>rosids</taxon>
        <taxon>malvids</taxon>
        <taxon>Malvales</taxon>
        <taxon>Malvaceae</taxon>
        <taxon>Grewioideae</taxon>
        <taxon>Apeibeae</taxon>
        <taxon>Corchorus</taxon>
    </lineage>
</organism>
<name>A0A1R3JGZ8_COCAP</name>
<keyword evidence="2" id="KW-1185">Reference proteome</keyword>
<evidence type="ECO:0000313" key="1">
    <source>
        <dbReference type="EMBL" id="OMO94103.1"/>
    </source>
</evidence>
<sequence>MDAGDCMTRALTQGLGHAHRRRGCMSCALTRGPTVLYLGDGTKSCE</sequence>
<comment type="caution">
    <text evidence="1">The sequence shown here is derived from an EMBL/GenBank/DDBJ whole genome shotgun (WGS) entry which is preliminary data.</text>
</comment>